<dbReference type="PROSITE" id="PS00012">
    <property type="entry name" value="PHOSPHOPANTETHEINE"/>
    <property type="match status" value="2"/>
</dbReference>
<dbReference type="CDD" id="cd00833">
    <property type="entry name" value="PKS"/>
    <property type="match status" value="1"/>
</dbReference>
<dbReference type="InterPro" id="IPR036291">
    <property type="entry name" value="NAD(P)-bd_dom_sf"/>
</dbReference>
<dbReference type="Pfam" id="PF00550">
    <property type="entry name" value="PP-binding"/>
    <property type="match status" value="3"/>
</dbReference>
<dbReference type="NCBIfam" id="NF003417">
    <property type="entry name" value="PRK04813.1"/>
    <property type="match status" value="3"/>
</dbReference>
<dbReference type="SUPFAM" id="SSF56801">
    <property type="entry name" value="Acetyl-CoA synthetase-like"/>
    <property type="match status" value="2"/>
</dbReference>
<dbReference type="Gene3D" id="1.10.1200.10">
    <property type="entry name" value="ACP-like"/>
    <property type="match status" value="3"/>
</dbReference>
<dbReference type="Gene3D" id="3.30.300.30">
    <property type="match status" value="2"/>
</dbReference>
<dbReference type="InterPro" id="IPR001242">
    <property type="entry name" value="Condensation_dom"/>
</dbReference>
<evidence type="ECO:0000256" key="9">
    <source>
        <dbReference type="ARBA" id="ARBA00023268"/>
    </source>
</evidence>
<dbReference type="Pfam" id="PF21394">
    <property type="entry name" value="Beta-ketacyl_N"/>
    <property type="match status" value="1"/>
</dbReference>
<keyword evidence="5" id="KW-0597">Phosphoprotein</keyword>
<evidence type="ECO:0000256" key="5">
    <source>
        <dbReference type="ARBA" id="ARBA00022553"/>
    </source>
</evidence>
<dbReference type="InterPro" id="IPR014030">
    <property type="entry name" value="Ketoacyl_synth_N"/>
</dbReference>
<organism evidence="12 13">
    <name type="scientific">Paenibacillus xylanexedens</name>
    <dbReference type="NCBI Taxonomy" id="528191"/>
    <lineage>
        <taxon>Bacteria</taxon>
        <taxon>Bacillati</taxon>
        <taxon>Bacillota</taxon>
        <taxon>Bacilli</taxon>
        <taxon>Bacillales</taxon>
        <taxon>Paenibacillaceae</taxon>
        <taxon>Paenibacillus</taxon>
    </lineage>
</organism>
<evidence type="ECO:0000259" key="11">
    <source>
        <dbReference type="PROSITE" id="PS52004"/>
    </source>
</evidence>
<dbReference type="InterPro" id="IPR049490">
    <property type="entry name" value="C883_1060-like_KR_N"/>
</dbReference>
<dbReference type="Pfam" id="PF22621">
    <property type="entry name" value="CurL-like_PKS_C"/>
    <property type="match status" value="1"/>
</dbReference>
<dbReference type="InterPro" id="IPR013968">
    <property type="entry name" value="PKS_KR"/>
</dbReference>
<dbReference type="CDD" id="cd12114">
    <property type="entry name" value="A_NRPS_TlmIV_like"/>
    <property type="match status" value="1"/>
</dbReference>
<dbReference type="SUPFAM" id="SSF53901">
    <property type="entry name" value="Thiolase-like"/>
    <property type="match status" value="1"/>
</dbReference>
<evidence type="ECO:0000256" key="2">
    <source>
        <dbReference type="ARBA" id="ARBA00004924"/>
    </source>
</evidence>
<dbReference type="InterPro" id="IPR020841">
    <property type="entry name" value="PKS_Beta-ketoAc_synthase_dom"/>
</dbReference>
<dbReference type="InterPro" id="IPR009081">
    <property type="entry name" value="PP-bd_ACP"/>
</dbReference>
<comment type="cofactor">
    <cofactor evidence="1">
        <name>pantetheine 4'-phosphate</name>
        <dbReference type="ChEBI" id="CHEBI:47942"/>
    </cofactor>
</comment>
<dbReference type="SUPFAM" id="SSF52777">
    <property type="entry name" value="CoA-dependent acyltransferases"/>
    <property type="match status" value="5"/>
</dbReference>
<evidence type="ECO:0000256" key="4">
    <source>
        <dbReference type="ARBA" id="ARBA00022450"/>
    </source>
</evidence>
<dbReference type="CDD" id="cd08953">
    <property type="entry name" value="KR_2_SDR_x"/>
    <property type="match status" value="1"/>
</dbReference>
<dbReference type="InterPro" id="IPR042099">
    <property type="entry name" value="ANL_N_sf"/>
</dbReference>
<dbReference type="PROSITE" id="PS52004">
    <property type="entry name" value="KS3_2"/>
    <property type="match status" value="1"/>
</dbReference>
<dbReference type="InterPro" id="IPR020806">
    <property type="entry name" value="PKS_PP-bd"/>
</dbReference>
<reference evidence="12 13" key="1">
    <citation type="submission" date="2021-03" db="EMBL/GenBank/DDBJ databases">
        <title>Genomic Encyclopedia of Type Strains, Phase IV (KMG-IV): sequencing the most valuable type-strain genomes for metagenomic binning, comparative biology and taxonomic classification.</title>
        <authorList>
            <person name="Goeker M."/>
        </authorList>
    </citation>
    <scope>NUCLEOTIDE SEQUENCE [LARGE SCALE GENOMIC DNA]</scope>
    <source>
        <strain evidence="12 13">DSM 21292</strain>
    </source>
</reference>
<dbReference type="SUPFAM" id="SSF51735">
    <property type="entry name" value="NAD(P)-binding Rossmann-fold domains"/>
    <property type="match status" value="2"/>
</dbReference>
<gene>
    <name evidence="12" type="ORF">J2Z28_002400</name>
</gene>
<dbReference type="PROSITE" id="PS00606">
    <property type="entry name" value="KS3_1"/>
    <property type="match status" value="1"/>
</dbReference>
<dbReference type="SUPFAM" id="SSF55469">
    <property type="entry name" value="FMN-dependent nitroreductase-like"/>
    <property type="match status" value="1"/>
</dbReference>
<evidence type="ECO:0000256" key="3">
    <source>
        <dbReference type="ARBA" id="ARBA00006432"/>
    </source>
</evidence>
<dbReference type="InterPro" id="IPR000415">
    <property type="entry name" value="Nitroreductase-like"/>
</dbReference>
<dbReference type="Gene3D" id="1.10.1240.100">
    <property type="match status" value="1"/>
</dbReference>
<comment type="caution">
    <text evidence="12">The sequence shown here is derived from an EMBL/GenBank/DDBJ whole genome shotgun (WGS) entry which is preliminary data.</text>
</comment>
<keyword evidence="9" id="KW-0511">Multifunctional enzyme</keyword>
<dbReference type="Gene3D" id="3.30.559.30">
    <property type="entry name" value="Nonribosomal peptide synthetase, condensation domain"/>
    <property type="match status" value="3"/>
</dbReference>
<dbReference type="InterPro" id="IPR036736">
    <property type="entry name" value="ACP-like_sf"/>
</dbReference>
<dbReference type="InterPro" id="IPR018201">
    <property type="entry name" value="Ketoacyl_synth_AS"/>
</dbReference>
<dbReference type="SMART" id="SM00825">
    <property type="entry name" value="PKS_KS"/>
    <property type="match status" value="1"/>
</dbReference>
<dbReference type="InterPro" id="IPR029479">
    <property type="entry name" value="Nitroreductase"/>
</dbReference>
<dbReference type="InterPro" id="IPR020051">
    <property type="entry name" value="SagB-type_dehydrogenase"/>
</dbReference>
<dbReference type="Gene3D" id="3.40.50.12780">
    <property type="entry name" value="N-terminal domain of ligase-like"/>
    <property type="match status" value="3"/>
</dbReference>
<dbReference type="PANTHER" id="PTHR45527">
    <property type="entry name" value="NONRIBOSOMAL PEPTIDE SYNTHETASE"/>
    <property type="match status" value="1"/>
</dbReference>
<dbReference type="InterPro" id="IPR025110">
    <property type="entry name" value="AMP-bd_C"/>
</dbReference>
<dbReference type="EMBL" id="JAGIKV010000007">
    <property type="protein sequence ID" value="MBP2245782.1"/>
    <property type="molecule type" value="Genomic_DNA"/>
</dbReference>
<evidence type="ECO:0000256" key="7">
    <source>
        <dbReference type="ARBA" id="ARBA00022679"/>
    </source>
</evidence>
<dbReference type="PANTHER" id="PTHR45527:SF10">
    <property type="entry name" value="PYOCHELIN SYNTHASE PCHF"/>
    <property type="match status" value="1"/>
</dbReference>
<protein>
    <submittedName>
        <fullName evidence="12">Amino acid adenylation domain-containing protein</fullName>
    </submittedName>
</protein>
<dbReference type="Pfam" id="PF00668">
    <property type="entry name" value="Condensation"/>
    <property type="match status" value="2"/>
</dbReference>
<dbReference type="Pfam" id="PF00881">
    <property type="entry name" value="Nitroreductase"/>
    <property type="match status" value="1"/>
</dbReference>
<dbReference type="InterPro" id="IPR006162">
    <property type="entry name" value="Ppantetheine_attach_site"/>
</dbReference>
<dbReference type="PROSITE" id="PS50075">
    <property type="entry name" value="CARRIER"/>
    <property type="match status" value="3"/>
</dbReference>
<keyword evidence="8" id="KW-0045">Antibiotic biosynthesis</keyword>
<dbReference type="SUPFAM" id="SSF47336">
    <property type="entry name" value="ACP-like"/>
    <property type="match status" value="3"/>
</dbReference>
<dbReference type="Gene3D" id="3.40.47.10">
    <property type="match status" value="1"/>
</dbReference>
<dbReference type="NCBIfam" id="TIGR01733">
    <property type="entry name" value="AA-adenyl-dom"/>
    <property type="match status" value="1"/>
</dbReference>
<dbReference type="Proteomes" id="UP000810207">
    <property type="component" value="Unassembled WGS sequence"/>
</dbReference>
<keyword evidence="7" id="KW-0808">Transferase</keyword>
<dbReference type="InterPro" id="IPR000873">
    <property type="entry name" value="AMP-dep_synth/lig_dom"/>
</dbReference>
<accession>A0ABS4RSB2</accession>
<dbReference type="InterPro" id="IPR023213">
    <property type="entry name" value="CAT-like_dom_sf"/>
</dbReference>
<dbReference type="SMART" id="SM00823">
    <property type="entry name" value="PKS_PP"/>
    <property type="match status" value="3"/>
</dbReference>
<feature type="domain" description="Carrier" evidence="10">
    <location>
        <begin position="3703"/>
        <end position="3778"/>
    </location>
</feature>
<proteinExistence type="inferred from homology"/>
<keyword evidence="13" id="KW-1185">Reference proteome</keyword>
<evidence type="ECO:0000313" key="12">
    <source>
        <dbReference type="EMBL" id="MBP2245782.1"/>
    </source>
</evidence>
<dbReference type="InterPro" id="IPR016039">
    <property type="entry name" value="Thiolase-like"/>
</dbReference>
<sequence length="3980" mass="450962">MEKILKLLVESVKDQKMNKTTAAQIVKMLKEGEKKPVKDIAIIGISAKLPNMETLDDYWDNIQSGVDCIRPIPKTRKSDMDAILSYMDIPEGDIQYYEAAYLDNIDQFDHEFFRLPPKEASLTDVNQRLFMETAWDAMEDAGYGNDKLSGTNTGVYVGFSNNIKDMYMRYITETMQTSALSIVGNLASILSNRISYLLNLKGPSIVVDTACSSSLVAVAMACQAIRSKECDMAIAGGVKLHLMTRENQNEKIGMESPDYRTKTFDDSANGAGMGEGVTALLLKPLDAAMRDGDQIYAVIKGLAVNQDGSSGGLTVPNPSTQAELIVKAWEDGNIDPETISYFEPHGTGTELGDPIEIKGIQNAFKKYTSKKQFCAIGSVKTNIGHLYEAAGTAGLIKAILALKNKKLPPTLNFEKPNRAIDFSGSPVYVNTTLREWTTDGTTPRRCGISSFGIGGTNCHLVLEEAPDRATAEHKANTSVTDPSILTLSAKTEESLRQMIGKYIFFLEKYELPTLQDICYTANTGRGKFPYRVAIIMNSNIDLHQKLTQLERSKQLFGTSHGSHIYTGFHKLVQDEEAADQEFRMSLSSRHEMSVSLGQALGEFMNSGRQDVNALHQAASFYVSGGDADWEALYANQSVFKVSLPSYAFQTHRCWIDIPKRNRRSEKVQAEGMFYQAVWQRYTSVSRDSVVSKMKGTVLLFRGNDQVSAALTVRLEREPEARVIQVAWGDRYEKYDDSHYVIRGDESDYIQLLDDIKGQGLTRIIHGFTLAENDSDDYLQSEEQLKLSQDRGIQSAFYLTRAILHHHMTEGLQLQFISSLANAVTGYENQVRPENATLNGFAKVIEQEYPEISCRFIDVDSDTDADTIYAELNSSHDRFQVAYRHNQSYVEELDIANILEASHEEVTIRENGLYLIAGGTGGIGLQFAKHLADERCIRLALISRTAMPDRTVWDKLIQEEDPKIISIEMIERLKTIMELEAGGSSVELISADISDLEQMTQVVQRLRTKYGQIYGVINSAGVANDGLIIRKEETTFQEVLRPKVQGTWVLNQVTAQEPLDFFVMFSSGISMLGEPGQSDYVAANCFLDSFASYRANGSGRTLTINWPAWKETGMAARFGLNVDTAFKTLATHQAISAFDMVLSRRIRRVLIGEPNYASELLPLLESSRVIQFSEAMTARIQQERNHLNYHNNQLTRTEYEQKVELHGRDNGIYTTTEKELAQLVGHVLGFTGLDVYDNLFELGVDSISMMRIITEIRVRYHVHLNYHTFFEGMNLAKLAIHLIGALKETGAISEYPQQEPEPATLYEDFPLTEVQMAYLLGRDERFEMGGTSTHYYLELETKLNMTHFQTALQKVIQRHPMLRAVILPEGIQRILPQVPDYQLEIVDVCHLNEQEKWKHIEVERDRMSHHVFEPSQWPLFEFKAFKIDDTRHYLLFGYDLLICDSASIQILGEDLVHYCREPEKELPVLKFSFKDYMMAYGELKKGEMYARDKKYWMDQLDTFPSAPALPLKQEPRHIKKPQFSRLSWILEQDPWEQLKHKAQQKNVTPSALLCTAFARVLARWSNQDRLAINLAAFNRFPFHEETNQIIGDFTSIMLLEINEQKNKPFWEQARDVQSGMLNMLEHRHYDGVEFIRELARHREAGTSAIMPIVYTSTLFVDAIGSWQHIGDLKMGISQTSQVYLDNQVMETGGRLTINWDYIQDLFHYDTLSAMFDDYTAIITHLCEQENIEFVPELPEQDKAIWNAFNATAQSFPISTLHGSFIEQATKTPYQTALIYGNQQLTYQQLDERSNQLAHYLTQQGITRGDRVGLLAKRGMETIVNTIGILKAGAVYVPVDPDYPEDRQQYILQNSNCKMLLLPEFYTFEGLAELPVEPLENNAAPDDLAYIIYTSGSTGTPKGVATAHGPAMNTIRDINMKFEVTDQDRMLGISSMCFDLSVYDIFGALATGAALVIIADQRDIHDMYDVIQQHKVTIWNSVPAIMQLMADYVTDQTNEQLRLILLSGDWIPKKLPEQVHGRFPSAQVISLGGATEASIWSIYYPIDTVKSDWKSIPYGRPLANQTFYTLDYTGCLSPVDVIGELCIGGAGLAQGYFNDPVRTDNAFFNHPEWGRLYRTGDFGVLRRGGYIEFLGRRDSQVKIRGYRVELGEIESRLSTVPSVKQAVVIDKVDMQGTKVLVAYYSAERSYDELEMKRLLAKALPDYMVPQHLIQLPEFPLTPNGKIDRKALPEPTFGQQSSALAGTESPTEQKLIELCESVFGMNGIGTHDSFFQMGINSILMVQLVNRIGQEFNQRLSFKEFMALRDIYELAALLESSVENEESVGTIHYPQHDPCPDPEGRPFPLTEVQMAYVAGRSQAFEMGGTSTHGYLEFETQLEMKRFNEALIKLIEHHPMLRAIILPTGEQRILPHVPVYRMDIEDISGLSPDEMERVIIAERERMSHHIFELEQWPLFEIRAKKISKDTHLLLFGYDLLIADGASIQIFNNDLLKFYHHPEIEPEPNPFTFRDYILAYNKFRKSNTYLADKQYWRARVEDFPAAPALPLKTDPAQISEPKFKRLNEVFEPQRWEILKKIANGHGLTPSALLCAAYAQILSYWSNQQKIALNLTVFNRYPFNPSIQDIIGDFTSMILIDVDMTSGNDFMGHVRHVQNSILEALEHRHYEGIEFIRDLSKHHQMGNKTVMPIVFTSMIFNERETSEATQGLIGKVRTGVSQTSQVYLDHQASDAGGQLTLTWDYVDDLFDQQVIETMFAQYIALLDGLIAGETITGPDIPSVDRSILERYNQSEENIMPTTLQHLFDRMAKHYPDQDALLFEDERMTYSELDRRSGQLAGYLLEQEIGRGDRVGVVARRRMETIVNVMAILRSGAAYVPLDPDYPEDRQAYMLKNSDCRIVLDVDAYDQVSASGYPLLEGEPSGTPADIAYVIYTSGSTGRPKGVAITHGAVTNTIQDMNRKFGIHEKDRMLGVSSMCFDLSVYDVFGALSSGAALVIVSDQRDIRMMKEAVDRHQVTIWNSVPAIMDMFMDRLESDAGRSYRWASDEEIQASTQLAVEKESVESVYHWSFSTLWRMDGKHIYVDEFKCPEYATGMFPELYFLAQKGIRQSEIASFFRNVPASEVNSLMELLIRKRALVSGLMEPTEIFKKQTQLFRNPYDEKVAYDAQAYEAFKKIQLHRNFGENTTLEVSLERGVEYPDFISKRRSHRSFKEDQPVTMKQFSDLMGVLGQYDQGQEIRYYYPSAGGLYPIDVFVYVKEGRVAGMEAGLYYFSPVDHTVRLIHGNQSFSDEMHYYTNRSIYQSSAFTVFFIYNAEATMPKYGAQGYLYSLIDTGIMVSTLNSVGEMLGIGMCSIGDMPFDKVKPLFNLNENQIWLHTVEAGLKPDDEMASTEEWSSRNYIRQSPSVTVSYDENPMVVDRSLLSERSVAVLGAQTAPLAKLNVQSSDIERAVNITNEGNHQSSLRLILLSGDWIPLSLPGKVRNLCPDASIVSLGGATEASIWSIYYPINSISDAWNSIPYGYPLANQTFHVLDYKLRRCPVDVPGEMFIGGVGLANQYVNDLDKTEKAFIQHPLLGRLYRTGDHGVMRKEGYIEFLGRKDNQIKIRGHRVELGEIEAIFIQHHALKRVYVMDRQNEQKKKYLCAYYVSDQEVSIAELREFLISRLPEYMVPAFFIRLEAIPLTANGKINRNALPEPTALHTAQIQYKAPANDIEKQLVQIWSEVLGNAHIGVNQHFFEIGGDSVLMIKAHARLDDQYPGIVKITDMFNLPTISDITAFIENQLDEMDVIHVSRSRIPLSMDYFVEEDSTSNETEELQFALSAELYDRVVNAASRWDVEVDDILFAGFAYLLAQTSNSDRMSMHAAIGQSDYIQVFDLDFGSLEQFNELFQLIHQSKDQDGMETFHTKHVSTLLQEPGTGTLPLFYNAGAVASGVPVSELYDLTLQVVHQEESLHFVCGFRSMKWRKSKVESLLQLYFKLLNPILE</sequence>
<keyword evidence="4" id="KW-0596">Phosphopantetheine</keyword>
<dbReference type="InterPro" id="IPR014031">
    <property type="entry name" value="Ketoacyl_synth_C"/>
</dbReference>
<dbReference type="CDD" id="cd19535">
    <property type="entry name" value="Cyc_NRPS"/>
    <property type="match status" value="2"/>
</dbReference>
<feature type="domain" description="Carrier" evidence="10">
    <location>
        <begin position="2243"/>
        <end position="2318"/>
    </location>
</feature>
<dbReference type="Pfam" id="PF00501">
    <property type="entry name" value="AMP-binding"/>
    <property type="match status" value="3"/>
</dbReference>
<evidence type="ECO:0000256" key="8">
    <source>
        <dbReference type="ARBA" id="ARBA00023194"/>
    </source>
</evidence>
<evidence type="ECO:0000256" key="6">
    <source>
        <dbReference type="ARBA" id="ARBA00022598"/>
    </source>
</evidence>
<dbReference type="Pfam" id="PF13193">
    <property type="entry name" value="AMP-binding_C"/>
    <property type="match status" value="2"/>
</dbReference>
<comment type="pathway">
    <text evidence="2">Siderophore biosynthesis.</text>
</comment>
<dbReference type="InterPro" id="IPR010071">
    <property type="entry name" value="AA_adenyl_dom"/>
</dbReference>
<dbReference type="Pfam" id="PF00109">
    <property type="entry name" value="ketoacyl-synt"/>
    <property type="match status" value="1"/>
</dbReference>
<evidence type="ECO:0000256" key="1">
    <source>
        <dbReference type="ARBA" id="ARBA00001957"/>
    </source>
</evidence>
<dbReference type="Gene3D" id="3.30.559.10">
    <property type="entry name" value="Chloramphenicol acetyltransferase-like domain"/>
    <property type="match status" value="2"/>
</dbReference>
<dbReference type="PROSITE" id="PS00455">
    <property type="entry name" value="AMP_BINDING"/>
    <property type="match status" value="2"/>
</dbReference>
<dbReference type="SMART" id="SM00822">
    <property type="entry name" value="PKS_KR"/>
    <property type="match status" value="1"/>
</dbReference>
<dbReference type="CDD" id="cd02142">
    <property type="entry name" value="McbC_SagB-like_oxidoreductase"/>
    <property type="match status" value="1"/>
</dbReference>
<dbReference type="NCBIfam" id="TIGR03605">
    <property type="entry name" value="antibiot_sagB"/>
    <property type="match status" value="1"/>
</dbReference>
<keyword evidence="6" id="KW-0436">Ligase</keyword>
<name>A0ABS4RSB2_PAEXY</name>
<dbReference type="Gene3D" id="3.40.109.10">
    <property type="entry name" value="NADH Oxidase"/>
    <property type="match status" value="1"/>
</dbReference>
<dbReference type="InterPro" id="IPR057737">
    <property type="entry name" value="Condensation_MtbB-like"/>
</dbReference>
<dbReference type="InterPro" id="IPR045851">
    <property type="entry name" value="AMP-bd_C_sf"/>
</dbReference>
<comment type="similarity">
    <text evidence="3">Belongs to the ATP-dependent AMP-binding enzyme family.</text>
</comment>
<evidence type="ECO:0000313" key="13">
    <source>
        <dbReference type="Proteomes" id="UP000810207"/>
    </source>
</evidence>
<dbReference type="Pfam" id="PF08659">
    <property type="entry name" value="KR"/>
    <property type="match status" value="1"/>
</dbReference>
<evidence type="ECO:0000259" key="10">
    <source>
        <dbReference type="PROSITE" id="PS50075"/>
    </source>
</evidence>
<dbReference type="InterPro" id="IPR020845">
    <property type="entry name" value="AMP-binding_CS"/>
</dbReference>
<dbReference type="Gene3D" id="3.40.50.720">
    <property type="entry name" value="NAD(P)-binding Rossmann-like Domain"/>
    <property type="match status" value="1"/>
</dbReference>
<dbReference type="Pfam" id="PF02801">
    <property type="entry name" value="Ketoacyl-synt_C"/>
    <property type="match status" value="1"/>
</dbReference>
<feature type="domain" description="Ketosynthase family 3 (KS3)" evidence="11">
    <location>
        <begin position="37"/>
        <end position="464"/>
    </location>
</feature>
<feature type="domain" description="Carrier" evidence="10">
    <location>
        <begin position="1210"/>
        <end position="1285"/>
    </location>
</feature>
<dbReference type="RefSeq" id="WP_211082607.1">
    <property type="nucleotide sequence ID" value="NZ_CBCSLC010000026.1"/>
</dbReference>
<dbReference type="InterPro" id="IPR057326">
    <property type="entry name" value="KR_dom"/>
</dbReference>